<protein>
    <recommendedName>
        <fullName evidence="1">Interferon regulatory factor-3 domain-containing protein</fullName>
    </recommendedName>
</protein>
<dbReference type="SUPFAM" id="SSF49879">
    <property type="entry name" value="SMAD/FHA domain"/>
    <property type="match status" value="1"/>
</dbReference>
<evidence type="ECO:0000313" key="3">
    <source>
        <dbReference type="Proteomes" id="UP001152320"/>
    </source>
</evidence>
<dbReference type="OrthoDB" id="9836034at2759"/>
<dbReference type="Gene3D" id="2.60.200.10">
    <property type="match status" value="1"/>
</dbReference>
<evidence type="ECO:0000259" key="1">
    <source>
        <dbReference type="SMART" id="SM01243"/>
    </source>
</evidence>
<dbReference type="Proteomes" id="UP001152320">
    <property type="component" value="Chromosome 5"/>
</dbReference>
<dbReference type="InterPro" id="IPR019471">
    <property type="entry name" value="Interferon_reg_factor-3"/>
</dbReference>
<dbReference type="InterPro" id="IPR008984">
    <property type="entry name" value="SMAD_FHA_dom_sf"/>
</dbReference>
<proteinExistence type="predicted"/>
<organism evidence="2 3">
    <name type="scientific">Holothuria leucospilota</name>
    <name type="common">Black long sea cucumber</name>
    <name type="synonym">Mertensiothuria leucospilota</name>
    <dbReference type="NCBI Taxonomy" id="206669"/>
    <lineage>
        <taxon>Eukaryota</taxon>
        <taxon>Metazoa</taxon>
        <taxon>Echinodermata</taxon>
        <taxon>Eleutherozoa</taxon>
        <taxon>Echinozoa</taxon>
        <taxon>Holothuroidea</taxon>
        <taxon>Aspidochirotacea</taxon>
        <taxon>Aspidochirotida</taxon>
        <taxon>Holothuriidae</taxon>
        <taxon>Holothuria</taxon>
    </lineage>
</organism>
<dbReference type="AlphaFoldDB" id="A0A9Q1CAS3"/>
<feature type="domain" description="Interferon regulatory factor-3" evidence="1">
    <location>
        <begin position="215"/>
        <end position="403"/>
    </location>
</feature>
<dbReference type="GO" id="GO:0000981">
    <property type="term" value="F:DNA-binding transcription factor activity, RNA polymerase II-specific"/>
    <property type="evidence" value="ECO:0007669"/>
    <property type="project" value="TreeGrafter"/>
</dbReference>
<dbReference type="EMBL" id="JAIZAY010000005">
    <property type="protein sequence ID" value="KAJ8041512.1"/>
    <property type="molecule type" value="Genomic_DNA"/>
</dbReference>
<reference evidence="2" key="1">
    <citation type="submission" date="2021-10" db="EMBL/GenBank/DDBJ databases">
        <title>Tropical sea cucumber genome reveals ecological adaptation and Cuvierian tubules defense mechanism.</title>
        <authorList>
            <person name="Chen T."/>
        </authorList>
    </citation>
    <scope>NUCLEOTIDE SEQUENCE</scope>
    <source>
        <strain evidence="2">Nanhai2018</strain>
        <tissue evidence="2">Muscle</tissue>
    </source>
</reference>
<sequence>MESQYRRVDSFQEDLQIVQDQFLPQPFDEPENFQANNVMMFSPQYCEGTPLQAMEYFEEQRGLKRRHSVRIKEKKMSCPPYHVMVEEGAQRVGLRWDSANLSLGSGSSDEPEWMRQQLLEDPHQPLPNINISPVDLLGLENVGHPQTEIIPPVIQPANIREDVAHWVHSTQNPSMVQMQNTMTAPQLQASNNIQQSVFSYDSATRIPEIPNAPPRHQLELSVGYQELRCLEKRVINHRDGFLLFHERTPDPTQLPKECQFIKFPDPSAVGDGGVIPDKILKYIQRVLANLQGGLQIRCHEGCIYATRRSKAKIFYGTHDLHSKTSELPRNHEVMIFNGIQYIKTILQKYLDQENCEEVAKWLNPTIYFTFAQKWFPDATPLKSMLVWAKIIPHEPHYFWDSFFHAKENSLHKSLTSMNSDLIKVSMDHTT</sequence>
<dbReference type="Pfam" id="PF10401">
    <property type="entry name" value="IRF-3"/>
    <property type="match status" value="1"/>
</dbReference>
<keyword evidence="3" id="KW-1185">Reference proteome</keyword>
<gene>
    <name evidence="2" type="ORF">HOLleu_12349</name>
</gene>
<name>A0A9Q1CAS3_HOLLE</name>
<dbReference type="SMART" id="SM01243">
    <property type="entry name" value="IRF-3"/>
    <property type="match status" value="1"/>
</dbReference>
<dbReference type="PANTHER" id="PTHR11949">
    <property type="entry name" value="INTERFERON REGULATORY FACTOR"/>
    <property type="match status" value="1"/>
</dbReference>
<evidence type="ECO:0000313" key="2">
    <source>
        <dbReference type="EMBL" id="KAJ8041512.1"/>
    </source>
</evidence>
<dbReference type="GO" id="GO:0005634">
    <property type="term" value="C:nucleus"/>
    <property type="evidence" value="ECO:0007669"/>
    <property type="project" value="TreeGrafter"/>
</dbReference>
<dbReference type="InterPro" id="IPR017855">
    <property type="entry name" value="SMAD-like_dom_sf"/>
</dbReference>
<accession>A0A9Q1CAS3</accession>
<dbReference type="PANTHER" id="PTHR11949:SF17">
    <property type="entry name" value="IRF TRYPTOPHAN PENTAD REPEAT DOMAIN-CONTAINING PROTEIN"/>
    <property type="match status" value="1"/>
</dbReference>
<comment type="caution">
    <text evidence="2">The sequence shown here is derived from an EMBL/GenBank/DDBJ whole genome shotgun (WGS) entry which is preliminary data.</text>
</comment>
<dbReference type="GO" id="GO:0000978">
    <property type="term" value="F:RNA polymerase II cis-regulatory region sequence-specific DNA binding"/>
    <property type="evidence" value="ECO:0007669"/>
    <property type="project" value="TreeGrafter"/>
</dbReference>